<dbReference type="GO" id="GO:0015935">
    <property type="term" value="C:small ribosomal subunit"/>
    <property type="evidence" value="ECO:0007669"/>
    <property type="project" value="InterPro"/>
</dbReference>
<accession>A0A1F6ARI6</accession>
<gene>
    <name evidence="6" type="primary">rpsG</name>
    <name evidence="9" type="ORF">A2960_04400</name>
</gene>
<dbReference type="CDD" id="cd14869">
    <property type="entry name" value="uS7_Bacteria"/>
    <property type="match status" value="1"/>
</dbReference>
<dbReference type="AlphaFoldDB" id="A0A1F6ARI6"/>
<dbReference type="GO" id="GO:0006412">
    <property type="term" value="P:translation"/>
    <property type="evidence" value="ECO:0007669"/>
    <property type="project" value="UniProtKB-UniRule"/>
</dbReference>
<evidence type="ECO:0000259" key="8">
    <source>
        <dbReference type="Pfam" id="PF00177"/>
    </source>
</evidence>
<evidence type="ECO:0000313" key="10">
    <source>
        <dbReference type="Proteomes" id="UP000176609"/>
    </source>
</evidence>
<sequence>MSRTHKLKKRTISVDSLYGNRLLSRFINRLMNHGKKSTAQNLVYKAFDIIKAKNLDPLTVFQTALQNVSPRMEVKPRRVGGASYQVPIEVRGERRVSLSIRWLIQAAAKRSSKQYKTFSEKLAGEFIDAYNNLGEAIRKKDIMHRNAEANKAFSHFRW</sequence>
<dbReference type="InterPro" id="IPR036823">
    <property type="entry name" value="Ribosomal_uS7_dom_sf"/>
</dbReference>
<keyword evidence="3 6" id="KW-0694">RNA-binding</keyword>
<comment type="caution">
    <text evidence="9">The sequence shown here is derived from an EMBL/GenBank/DDBJ whole genome shotgun (WGS) entry which is preliminary data.</text>
</comment>
<feature type="domain" description="Small ribosomal subunit protein uS7" evidence="8">
    <location>
        <begin position="3"/>
        <end position="151"/>
    </location>
</feature>
<dbReference type="Proteomes" id="UP000176609">
    <property type="component" value="Unassembled WGS sequence"/>
</dbReference>
<reference evidence="9 10" key="1">
    <citation type="journal article" date="2016" name="Nat. Commun.">
        <title>Thousands of microbial genomes shed light on interconnected biogeochemical processes in an aquifer system.</title>
        <authorList>
            <person name="Anantharaman K."/>
            <person name="Brown C.T."/>
            <person name="Hug L.A."/>
            <person name="Sharon I."/>
            <person name="Castelle C.J."/>
            <person name="Probst A.J."/>
            <person name="Thomas B.C."/>
            <person name="Singh A."/>
            <person name="Wilkins M.J."/>
            <person name="Karaoz U."/>
            <person name="Brodie E.L."/>
            <person name="Williams K.H."/>
            <person name="Hubbard S.S."/>
            <person name="Banfield J.F."/>
        </authorList>
    </citation>
    <scope>NUCLEOTIDE SEQUENCE [LARGE SCALE GENOMIC DNA]</scope>
</reference>
<evidence type="ECO:0000256" key="5">
    <source>
        <dbReference type="ARBA" id="ARBA00023274"/>
    </source>
</evidence>
<keyword evidence="6" id="KW-0820">tRNA-binding</keyword>
<evidence type="ECO:0000313" key="9">
    <source>
        <dbReference type="EMBL" id="OGG27304.1"/>
    </source>
</evidence>
<organism evidence="9 10">
    <name type="scientific">Candidatus Gottesmanbacteria bacterium RIFCSPLOWO2_01_FULL_39_12b</name>
    <dbReference type="NCBI Taxonomy" id="1798388"/>
    <lineage>
        <taxon>Bacteria</taxon>
        <taxon>Candidatus Gottesmaniibacteriota</taxon>
    </lineage>
</organism>
<comment type="function">
    <text evidence="6">One of the primary rRNA binding proteins, it binds directly to 16S rRNA where it nucleates assembly of the head domain of the 30S subunit. Is located at the subunit interface close to the decoding center, probably blocks exit of the E-site tRNA.</text>
</comment>
<comment type="subunit">
    <text evidence="6">Part of the 30S ribosomal subunit. Contacts proteins S9 and S11.</text>
</comment>
<dbReference type="FunFam" id="1.10.455.10:FF:000001">
    <property type="entry name" value="30S ribosomal protein S7"/>
    <property type="match status" value="1"/>
</dbReference>
<dbReference type="GO" id="GO:0003735">
    <property type="term" value="F:structural constituent of ribosome"/>
    <property type="evidence" value="ECO:0007669"/>
    <property type="project" value="InterPro"/>
</dbReference>
<evidence type="ECO:0000256" key="2">
    <source>
        <dbReference type="ARBA" id="ARBA00022730"/>
    </source>
</evidence>
<dbReference type="PANTHER" id="PTHR11205">
    <property type="entry name" value="RIBOSOMAL PROTEIN S7"/>
    <property type="match status" value="1"/>
</dbReference>
<keyword evidence="5 6" id="KW-0687">Ribonucleoprotein</keyword>
<dbReference type="HAMAP" id="MF_00480_B">
    <property type="entry name" value="Ribosomal_uS7_B"/>
    <property type="match status" value="1"/>
</dbReference>
<evidence type="ECO:0000256" key="6">
    <source>
        <dbReference type="HAMAP-Rule" id="MF_00480"/>
    </source>
</evidence>
<keyword evidence="4 6" id="KW-0689">Ribosomal protein</keyword>
<evidence type="ECO:0000256" key="1">
    <source>
        <dbReference type="ARBA" id="ARBA00007151"/>
    </source>
</evidence>
<name>A0A1F6ARI6_9BACT</name>
<dbReference type="InterPro" id="IPR000235">
    <property type="entry name" value="Ribosomal_uS7"/>
</dbReference>
<dbReference type="EMBL" id="MFJR01000004">
    <property type="protein sequence ID" value="OGG27304.1"/>
    <property type="molecule type" value="Genomic_DNA"/>
</dbReference>
<comment type="similarity">
    <text evidence="1 6 7">Belongs to the universal ribosomal protein uS7 family.</text>
</comment>
<evidence type="ECO:0000256" key="7">
    <source>
        <dbReference type="RuleBase" id="RU003619"/>
    </source>
</evidence>
<dbReference type="Gene3D" id="1.10.455.10">
    <property type="entry name" value="Ribosomal protein S7 domain"/>
    <property type="match status" value="1"/>
</dbReference>
<dbReference type="PROSITE" id="PS00052">
    <property type="entry name" value="RIBOSOMAL_S7"/>
    <property type="match status" value="1"/>
</dbReference>
<dbReference type="Pfam" id="PF00177">
    <property type="entry name" value="Ribosomal_S7"/>
    <property type="match status" value="1"/>
</dbReference>
<dbReference type="GO" id="GO:0000049">
    <property type="term" value="F:tRNA binding"/>
    <property type="evidence" value="ECO:0007669"/>
    <property type="project" value="UniProtKB-UniRule"/>
</dbReference>
<dbReference type="NCBIfam" id="TIGR01029">
    <property type="entry name" value="rpsG_bact"/>
    <property type="match status" value="1"/>
</dbReference>
<dbReference type="InterPro" id="IPR023798">
    <property type="entry name" value="Ribosomal_uS7_dom"/>
</dbReference>
<protein>
    <recommendedName>
        <fullName evidence="6">Small ribosomal subunit protein uS7</fullName>
    </recommendedName>
</protein>
<evidence type="ECO:0000256" key="4">
    <source>
        <dbReference type="ARBA" id="ARBA00022980"/>
    </source>
</evidence>
<dbReference type="InterPro" id="IPR005717">
    <property type="entry name" value="Ribosomal_uS7_bac/org-type"/>
</dbReference>
<dbReference type="GO" id="GO:0019843">
    <property type="term" value="F:rRNA binding"/>
    <property type="evidence" value="ECO:0007669"/>
    <property type="project" value="UniProtKB-UniRule"/>
</dbReference>
<keyword evidence="2 6" id="KW-0699">rRNA-binding</keyword>
<dbReference type="SUPFAM" id="SSF47973">
    <property type="entry name" value="Ribosomal protein S7"/>
    <property type="match status" value="1"/>
</dbReference>
<proteinExistence type="inferred from homology"/>
<dbReference type="PIRSF" id="PIRSF002122">
    <property type="entry name" value="RPS7p_RPS7a_RPS5e_RPS7o"/>
    <property type="match status" value="1"/>
</dbReference>
<evidence type="ECO:0000256" key="3">
    <source>
        <dbReference type="ARBA" id="ARBA00022884"/>
    </source>
</evidence>
<dbReference type="InterPro" id="IPR020606">
    <property type="entry name" value="Ribosomal_uS7_CS"/>
</dbReference>